<dbReference type="GO" id="GO:0009103">
    <property type="term" value="P:lipopolysaccharide biosynthetic process"/>
    <property type="evidence" value="ECO:0007669"/>
    <property type="project" value="TreeGrafter"/>
</dbReference>
<proteinExistence type="predicted"/>
<keyword evidence="3" id="KW-0012">Acyltransferase</keyword>
<feature type="transmembrane region" description="Helical" evidence="1">
    <location>
        <begin position="7"/>
        <end position="25"/>
    </location>
</feature>
<dbReference type="AlphaFoldDB" id="A0A8J7CGE9"/>
<evidence type="ECO:0000313" key="4">
    <source>
        <dbReference type="Proteomes" id="UP000609121"/>
    </source>
</evidence>
<keyword evidence="4" id="KW-1185">Reference proteome</keyword>
<dbReference type="RefSeq" id="WP_193179239.1">
    <property type="nucleotide sequence ID" value="NZ_JACVXA010000005.1"/>
</dbReference>
<feature type="transmembrane region" description="Helical" evidence="1">
    <location>
        <begin position="348"/>
        <end position="369"/>
    </location>
</feature>
<dbReference type="GO" id="GO:0016020">
    <property type="term" value="C:membrane"/>
    <property type="evidence" value="ECO:0007669"/>
    <property type="project" value="TreeGrafter"/>
</dbReference>
<name>A0A8J7CGE9_9RHOB</name>
<feature type="transmembrane region" description="Helical" evidence="1">
    <location>
        <begin position="241"/>
        <end position="261"/>
    </location>
</feature>
<keyword evidence="1" id="KW-0472">Membrane</keyword>
<feature type="domain" description="Acyltransferase 3" evidence="2">
    <location>
        <begin position="5"/>
        <end position="323"/>
    </location>
</feature>
<protein>
    <submittedName>
        <fullName evidence="3">Acyltransferase</fullName>
    </submittedName>
</protein>
<evidence type="ECO:0000313" key="3">
    <source>
        <dbReference type="EMBL" id="MBE3637050.1"/>
    </source>
</evidence>
<evidence type="ECO:0000259" key="2">
    <source>
        <dbReference type="Pfam" id="PF01757"/>
    </source>
</evidence>
<gene>
    <name evidence="3" type="ORF">ICN82_02375</name>
</gene>
<accession>A0A8J7CGE9</accession>
<feature type="transmembrane region" description="Helical" evidence="1">
    <location>
        <begin position="31"/>
        <end position="51"/>
    </location>
</feature>
<dbReference type="PANTHER" id="PTHR23028:SF53">
    <property type="entry name" value="ACYL_TRANSF_3 DOMAIN-CONTAINING PROTEIN"/>
    <property type="match status" value="1"/>
</dbReference>
<organism evidence="3 4">
    <name type="scientific">Mangrovicoccus algicola</name>
    <dbReference type="NCBI Taxonomy" id="2771008"/>
    <lineage>
        <taxon>Bacteria</taxon>
        <taxon>Pseudomonadati</taxon>
        <taxon>Pseudomonadota</taxon>
        <taxon>Alphaproteobacteria</taxon>
        <taxon>Rhodobacterales</taxon>
        <taxon>Paracoccaceae</taxon>
        <taxon>Mangrovicoccus</taxon>
    </lineage>
</organism>
<dbReference type="GO" id="GO:0016747">
    <property type="term" value="F:acyltransferase activity, transferring groups other than amino-acyl groups"/>
    <property type="evidence" value="ECO:0007669"/>
    <property type="project" value="InterPro"/>
</dbReference>
<dbReference type="PANTHER" id="PTHR23028">
    <property type="entry name" value="ACETYLTRANSFERASE"/>
    <property type="match status" value="1"/>
</dbReference>
<comment type="caution">
    <text evidence="3">The sequence shown here is derived from an EMBL/GenBank/DDBJ whole genome shotgun (WGS) entry which is preliminary data.</text>
</comment>
<sequence length="655" mass="71661">MRHRPEIDGLRAFAVLPVILYHAGLGPFPGGYVGVDVFFVLSGFLITSLLAEDLERGRYSLAGFYERRARRLIPALALVLGATTLGALAILPPEQLQGYAASLLASALFYANVHFWLNSGYFAPGAEDLPLLHVWSLAVEEQFYLIFPPVLALLWRRGLPLARRVLWGAVLASLLLCLAGIADYPGATFFLLPSRAWELLAGSLLALHLHAAPRGGRALPASIGFGLILLSAMTFTEETPFPSHFTLVPVLGTVLVLRYAAPGQWVFRILTWRPFVLVGLVSYSAYLWHQPLLVLARAASYDPPGPWLRAGLVVLTLVLAAATWAFVEQPFRGRPARWLPGRTPILGASAAVLLLAAAAGISGIASAGWPRLWEATRPQAVVATHRLLSQRDQRAEDPFPGPCRFNLYPDEDARTPLADIVPRLRDCAARHGPGIAVLGDSHGSDLYRALLASSDRPFLVGLARGSCRFHDGKPGCPYDALAAFLRDSPDALGAIIFEQAAYPLLRSERFGASTRDIFTALAVDEPVPATRPVAARIGEPRDYLAALPGTARIIWFGPRPVHYIPDRFILAKGCDYPFRLRPGMLDPIRMLDAAIREAVAGTRIEYVSQLELMDLTLPGDLMDCGAIYWTDGDHFSAEGEIRFGRRFDLVNRLRL</sequence>
<reference evidence="3" key="1">
    <citation type="submission" date="2020-09" db="EMBL/GenBank/DDBJ databases">
        <title>A novel bacterium of genus Mangrovicoccus, isolated from South China Sea.</title>
        <authorList>
            <person name="Huang H."/>
            <person name="Mo K."/>
            <person name="Hu Y."/>
        </authorList>
    </citation>
    <scope>NUCLEOTIDE SEQUENCE</scope>
    <source>
        <strain evidence="3">HB182678</strain>
    </source>
</reference>
<keyword evidence="1" id="KW-0812">Transmembrane</keyword>
<dbReference type="Proteomes" id="UP000609121">
    <property type="component" value="Unassembled WGS sequence"/>
</dbReference>
<feature type="transmembrane region" description="Helical" evidence="1">
    <location>
        <begin position="308"/>
        <end position="327"/>
    </location>
</feature>
<dbReference type="InterPro" id="IPR050879">
    <property type="entry name" value="Acyltransferase_3"/>
</dbReference>
<feature type="transmembrane region" description="Helical" evidence="1">
    <location>
        <begin position="165"/>
        <end position="182"/>
    </location>
</feature>
<feature type="transmembrane region" description="Helical" evidence="1">
    <location>
        <begin position="97"/>
        <end position="117"/>
    </location>
</feature>
<dbReference type="InterPro" id="IPR002656">
    <property type="entry name" value="Acyl_transf_3_dom"/>
</dbReference>
<dbReference type="Pfam" id="PF01757">
    <property type="entry name" value="Acyl_transf_3"/>
    <property type="match status" value="1"/>
</dbReference>
<dbReference type="EMBL" id="JACVXA010000005">
    <property type="protein sequence ID" value="MBE3637050.1"/>
    <property type="molecule type" value="Genomic_DNA"/>
</dbReference>
<keyword evidence="3" id="KW-0808">Transferase</keyword>
<feature type="transmembrane region" description="Helical" evidence="1">
    <location>
        <begin position="72"/>
        <end position="91"/>
    </location>
</feature>
<keyword evidence="1" id="KW-1133">Transmembrane helix</keyword>
<evidence type="ECO:0000256" key="1">
    <source>
        <dbReference type="SAM" id="Phobius"/>
    </source>
</evidence>
<feature type="transmembrane region" description="Helical" evidence="1">
    <location>
        <begin position="270"/>
        <end position="288"/>
    </location>
</feature>